<keyword evidence="16" id="KW-0411">Iron-sulfur</keyword>
<dbReference type="GO" id="GO:0000155">
    <property type="term" value="F:phosphorelay sensor kinase activity"/>
    <property type="evidence" value="ECO:0007669"/>
    <property type="project" value="InterPro"/>
</dbReference>
<dbReference type="InterPro" id="IPR011712">
    <property type="entry name" value="Sig_transdc_His_kin_sub3_dim/P"/>
</dbReference>
<keyword evidence="15" id="KW-0902">Two-component regulatory system</keyword>
<accession>A0A1G9MX50</accession>
<comment type="function">
    <text evidence="17">Member of the two-component regulatory system NreB/NreC involved in the control of dissimilatory nitrate/nitrite reduction in response to oxygen. NreB functions as a direct oxygen sensor histidine kinase which is autophosphorylated, in the absence of oxygen, probably at the conserved histidine residue, and transfers its phosphate group probably to a conserved aspartate residue of NreC. NreB/NreC activates the expression of the nitrate (narGHJI) and nitrite (nir) reductase operons, as well as the putative nitrate transporter gene narT.</text>
</comment>
<evidence type="ECO:0000256" key="17">
    <source>
        <dbReference type="ARBA" id="ARBA00024827"/>
    </source>
</evidence>
<dbReference type="SUPFAM" id="SSF55874">
    <property type="entry name" value="ATPase domain of HSP90 chaperone/DNA topoisomerase II/histidine kinase"/>
    <property type="match status" value="1"/>
</dbReference>
<comment type="catalytic activity">
    <reaction evidence="1">
        <text>ATP + protein L-histidine = ADP + protein N-phospho-L-histidine.</text>
        <dbReference type="EC" id="2.7.13.3"/>
    </reaction>
</comment>
<dbReference type="InterPro" id="IPR050482">
    <property type="entry name" value="Sensor_HK_TwoCompSys"/>
</dbReference>
<dbReference type="EC" id="2.7.13.3" evidence="4"/>
<dbReference type="InterPro" id="IPR004358">
    <property type="entry name" value="Sig_transdc_His_kin-like_C"/>
</dbReference>
<evidence type="ECO:0000256" key="18">
    <source>
        <dbReference type="ARBA" id="ARBA00030800"/>
    </source>
</evidence>
<dbReference type="EMBL" id="FNHB01000001">
    <property type="protein sequence ID" value="SDL78601.1"/>
    <property type="molecule type" value="Genomic_DNA"/>
</dbReference>
<protein>
    <recommendedName>
        <fullName evidence="5">Oxygen sensor histidine kinase NreB</fullName>
        <ecNumber evidence="4">2.7.13.3</ecNumber>
    </recommendedName>
    <alternativeName>
        <fullName evidence="18">Nitrogen regulation protein B</fullName>
    </alternativeName>
</protein>
<evidence type="ECO:0000256" key="8">
    <source>
        <dbReference type="ARBA" id="ARBA00022553"/>
    </source>
</evidence>
<dbReference type="Proteomes" id="UP000214880">
    <property type="component" value="Unassembled WGS sequence"/>
</dbReference>
<dbReference type="Gene3D" id="3.30.565.10">
    <property type="entry name" value="Histidine kinase-like ATPase, C-terminal domain"/>
    <property type="match status" value="1"/>
</dbReference>
<dbReference type="GO" id="GO:0046983">
    <property type="term" value="F:protein dimerization activity"/>
    <property type="evidence" value="ECO:0007669"/>
    <property type="project" value="InterPro"/>
</dbReference>
<dbReference type="Gene3D" id="1.20.5.1930">
    <property type="match status" value="1"/>
</dbReference>
<dbReference type="InterPro" id="IPR005467">
    <property type="entry name" value="His_kinase_dom"/>
</dbReference>
<dbReference type="InterPro" id="IPR008599">
    <property type="entry name" value="Diacid_rec"/>
</dbReference>
<evidence type="ECO:0000256" key="11">
    <source>
        <dbReference type="ARBA" id="ARBA00022741"/>
    </source>
</evidence>
<proteinExistence type="predicted"/>
<evidence type="ECO:0000313" key="21">
    <source>
        <dbReference type="Proteomes" id="UP000214880"/>
    </source>
</evidence>
<dbReference type="GO" id="GO:0005737">
    <property type="term" value="C:cytoplasm"/>
    <property type="evidence" value="ECO:0007669"/>
    <property type="project" value="UniProtKB-SubCell"/>
</dbReference>
<evidence type="ECO:0000259" key="19">
    <source>
        <dbReference type="PROSITE" id="PS50109"/>
    </source>
</evidence>
<keyword evidence="6" id="KW-0004">4Fe-4S</keyword>
<dbReference type="GO" id="GO:0005524">
    <property type="term" value="F:ATP binding"/>
    <property type="evidence" value="ECO:0007669"/>
    <property type="project" value="UniProtKB-KW"/>
</dbReference>
<comment type="subcellular location">
    <subcellularLocation>
        <location evidence="3">Cytoplasm</location>
    </subcellularLocation>
</comment>
<dbReference type="RefSeq" id="WP_173812584.1">
    <property type="nucleotide sequence ID" value="NZ_FNHB01000001.1"/>
</dbReference>
<dbReference type="GO" id="GO:0046872">
    <property type="term" value="F:metal ion binding"/>
    <property type="evidence" value="ECO:0007669"/>
    <property type="project" value="UniProtKB-KW"/>
</dbReference>
<keyword evidence="10" id="KW-0479">Metal-binding</keyword>
<evidence type="ECO:0000256" key="14">
    <source>
        <dbReference type="ARBA" id="ARBA00023004"/>
    </source>
</evidence>
<evidence type="ECO:0000256" key="3">
    <source>
        <dbReference type="ARBA" id="ARBA00004496"/>
    </source>
</evidence>
<dbReference type="Pfam" id="PF07730">
    <property type="entry name" value="HisKA_3"/>
    <property type="match status" value="1"/>
</dbReference>
<keyword evidence="11" id="KW-0547">Nucleotide-binding</keyword>
<dbReference type="Pfam" id="PF02518">
    <property type="entry name" value="HATPase_c"/>
    <property type="match status" value="1"/>
</dbReference>
<dbReference type="InterPro" id="IPR003594">
    <property type="entry name" value="HATPase_dom"/>
</dbReference>
<reference evidence="20 21" key="1">
    <citation type="submission" date="2016-10" db="EMBL/GenBank/DDBJ databases">
        <authorList>
            <person name="de Groot N.N."/>
        </authorList>
    </citation>
    <scope>NUCLEOTIDE SEQUENCE [LARGE SCALE GENOMIC DNA]</scope>
    <source>
        <strain evidence="20 21">DSM 1736</strain>
    </source>
</reference>
<evidence type="ECO:0000256" key="7">
    <source>
        <dbReference type="ARBA" id="ARBA00022490"/>
    </source>
</evidence>
<dbReference type="PRINTS" id="PR00344">
    <property type="entry name" value="BCTRLSENSOR"/>
</dbReference>
<keyword evidence="9" id="KW-0808">Transferase</keyword>
<dbReference type="InterPro" id="IPR036890">
    <property type="entry name" value="HATPase_C_sf"/>
</dbReference>
<evidence type="ECO:0000256" key="10">
    <source>
        <dbReference type="ARBA" id="ARBA00022723"/>
    </source>
</evidence>
<dbReference type="CDD" id="cd16917">
    <property type="entry name" value="HATPase_UhpB-NarQ-NarX-like"/>
    <property type="match status" value="1"/>
</dbReference>
<dbReference type="GO" id="GO:0016020">
    <property type="term" value="C:membrane"/>
    <property type="evidence" value="ECO:0007669"/>
    <property type="project" value="InterPro"/>
</dbReference>
<dbReference type="Pfam" id="PF05651">
    <property type="entry name" value="Diacid_rec"/>
    <property type="match status" value="1"/>
</dbReference>
<evidence type="ECO:0000256" key="5">
    <source>
        <dbReference type="ARBA" id="ARBA00017322"/>
    </source>
</evidence>
<dbReference type="GO" id="GO:0051539">
    <property type="term" value="F:4 iron, 4 sulfur cluster binding"/>
    <property type="evidence" value="ECO:0007669"/>
    <property type="project" value="UniProtKB-KW"/>
</dbReference>
<evidence type="ECO:0000256" key="6">
    <source>
        <dbReference type="ARBA" id="ARBA00022485"/>
    </source>
</evidence>
<gene>
    <name evidence="20" type="ORF">SAMN04488502_101822</name>
</gene>
<dbReference type="PANTHER" id="PTHR24421">
    <property type="entry name" value="NITRATE/NITRITE SENSOR PROTEIN NARX-RELATED"/>
    <property type="match status" value="1"/>
</dbReference>
<dbReference type="STRING" id="146817.SAMN04488502_101822"/>
<dbReference type="PROSITE" id="PS50109">
    <property type="entry name" value="HIS_KIN"/>
    <property type="match status" value="1"/>
</dbReference>
<evidence type="ECO:0000313" key="20">
    <source>
        <dbReference type="EMBL" id="SDL78601.1"/>
    </source>
</evidence>
<dbReference type="AlphaFoldDB" id="A0A1G9MX50"/>
<evidence type="ECO:0000256" key="15">
    <source>
        <dbReference type="ARBA" id="ARBA00023012"/>
    </source>
</evidence>
<evidence type="ECO:0000256" key="13">
    <source>
        <dbReference type="ARBA" id="ARBA00022840"/>
    </source>
</evidence>
<feature type="domain" description="Histidine kinase" evidence="19">
    <location>
        <begin position="162"/>
        <end position="355"/>
    </location>
</feature>
<keyword evidence="7" id="KW-0963">Cytoplasm</keyword>
<evidence type="ECO:0000256" key="4">
    <source>
        <dbReference type="ARBA" id="ARBA00012438"/>
    </source>
</evidence>
<keyword evidence="14" id="KW-0408">Iron</keyword>
<evidence type="ECO:0000256" key="1">
    <source>
        <dbReference type="ARBA" id="ARBA00000085"/>
    </source>
</evidence>
<dbReference type="SMART" id="SM00387">
    <property type="entry name" value="HATPase_c"/>
    <property type="match status" value="1"/>
</dbReference>
<evidence type="ECO:0000256" key="2">
    <source>
        <dbReference type="ARBA" id="ARBA00001966"/>
    </source>
</evidence>
<sequence length="363" mass="40836">MHREDFQSLDPKFAQSLVDIVASELKKNVNITDDRGVILASFSKERVGQVHEAAAQRLTSGNIQEFSVSAEDEIRMRGVRRGVNVPIIFADRCVGVIGVTGDPETAAPYARLAARFVEAALESNANREKLMIALKEKRELQTIFVNKIISIQEEERKKISRELHDETSQSLTSIIVGLRVLAEVVTSKAEREQIMQMRDLVARTLDAVHHLAVELRPLLLDDLGLIVAAQKYVDHYCQQYPIAVDIDFVNLSREQRFLPEIEITMYRILQEALTNIAKHAQASHVQVKLRRQRQRLCLTVSDNGIGFNPDFTSKSGTRLGIFGMKERVELFDGIFAIKSLPGAGTEVAAEIPLANKKNKKRIW</sequence>
<evidence type="ECO:0000256" key="9">
    <source>
        <dbReference type="ARBA" id="ARBA00022679"/>
    </source>
</evidence>
<keyword evidence="21" id="KW-1185">Reference proteome</keyword>
<organism evidence="20 21">
    <name type="scientific">Dendrosporobacter quercicolus</name>
    <dbReference type="NCBI Taxonomy" id="146817"/>
    <lineage>
        <taxon>Bacteria</taxon>
        <taxon>Bacillati</taxon>
        <taxon>Bacillota</taxon>
        <taxon>Negativicutes</taxon>
        <taxon>Selenomonadales</taxon>
        <taxon>Sporomusaceae</taxon>
        <taxon>Dendrosporobacter</taxon>
    </lineage>
</organism>
<keyword evidence="12 20" id="KW-0418">Kinase</keyword>
<comment type="cofactor">
    <cofactor evidence="2">
        <name>[4Fe-4S] cluster</name>
        <dbReference type="ChEBI" id="CHEBI:49883"/>
    </cofactor>
</comment>
<evidence type="ECO:0000256" key="16">
    <source>
        <dbReference type="ARBA" id="ARBA00023014"/>
    </source>
</evidence>
<dbReference type="PANTHER" id="PTHR24421:SF10">
    <property type="entry name" value="NITRATE_NITRITE SENSOR PROTEIN NARQ"/>
    <property type="match status" value="1"/>
</dbReference>
<keyword evidence="13" id="KW-0067">ATP-binding</keyword>
<evidence type="ECO:0000256" key="12">
    <source>
        <dbReference type="ARBA" id="ARBA00022777"/>
    </source>
</evidence>
<keyword evidence="8" id="KW-0597">Phosphoprotein</keyword>
<name>A0A1G9MX50_9FIRM</name>